<dbReference type="Gene3D" id="3.30.428.10">
    <property type="entry name" value="HIT-like"/>
    <property type="match status" value="1"/>
</dbReference>
<dbReference type="InterPro" id="IPR011146">
    <property type="entry name" value="HIT-like"/>
</dbReference>
<sequence length="137" mass="15256">MSSFSMTPRLEGDSLAIADLPLCALRLMKDANYPWVMMVPKRNDMIEITDLSEPDRQQLIREICQVSDALKAVTTCDKLNVGALGNMVPQLHVHVIARFQKDPAWPGPVWGAVPAKPYTDEDADRLIGRLREALAIT</sequence>
<organism evidence="3 4">
    <name type="scientific">Roseibium limicola</name>
    <dbReference type="NCBI Taxonomy" id="2816037"/>
    <lineage>
        <taxon>Bacteria</taxon>
        <taxon>Pseudomonadati</taxon>
        <taxon>Pseudomonadota</taxon>
        <taxon>Alphaproteobacteria</taxon>
        <taxon>Hyphomicrobiales</taxon>
        <taxon>Stappiaceae</taxon>
        <taxon>Roseibium</taxon>
    </lineage>
</organism>
<name>A0A939EQE8_9HYPH</name>
<dbReference type="Pfam" id="PF01230">
    <property type="entry name" value="HIT"/>
    <property type="match status" value="1"/>
</dbReference>
<dbReference type="InterPro" id="IPR036265">
    <property type="entry name" value="HIT-like_sf"/>
</dbReference>
<evidence type="ECO:0000259" key="2">
    <source>
        <dbReference type="PROSITE" id="PS51084"/>
    </source>
</evidence>
<protein>
    <submittedName>
        <fullName evidence="3">HIT family protein</fullName>
    </submittedName>
</protein>
<reference evidence="3" key="1">
    <citation type="submission" date="2021-03" db="EMBL/GenBank/DDBJ databases">
        <title>Roseibium sp. CAU 1637 isolated from Incheon.</title>
        <authorList>
            <person name="Kim W."/>
        </authorList>
    </citation>
    <scope>NUCLEOTIDE SEQUENCE</scope>
    <source>
        <strain evidence="3">CAU 1637</strain>
    </source>
</reference>
<dbReference type="GO" id="GO:0003824">
    <property type="term" value="F:catalytic activity"/>
    <property type="evidence" value="ECO:0007669"/>
    <property type="project" value="InterPro"/>
</dbReference>
<dbReference type="EMBL" id="JAFLNF010000006">
    <property type="protein sequence ID" value="MBO0346440.1"/>
    <property type="molecule type" value="Genomic_DNA"/>
</dbReference>
<dbReference type="InterPro" id="IPR026026">
    <property type="entry name" value="HIT_Hint"/>
</dbReference>
<evidence type="ECO:0000313" key="4">
    <source>
        <dbReference type="Proteomes" id="UP000664779"/>
    </source>
</evidence>
<dbReference type="SUPFAM" id="SSF54197">
    <property type="entry name" value="HIT-like"/>
    <property type="match status" value="1"/>
</dbReference>
<proteinExistence type="predicted"/>
<gene>
    <name evidence="3" type="ORF">J0X15_14495</name>
</gene>
<dbReference type="PROSITE" id="PS51084">
    <property type="entry name" value="HIT_2"/>
    <property type="match status" value="1"/>
</dbReference>
<keyword evidence="4" id="KW-1185">Reference proteome</keyword>
<comment type="caution">
    <text evidence="1">Lacks conserved residue(s) required for the propagation of feature annotation.</text>
</comment>
<evidence type="ECO:0000313" key="3">
    <source>
        <dbReference type="EMBL" id="MBO0346440.1"/>
    </source>
</evidence>
<feature type="domain" description="HIT" evidence="2">
    <location>
        <begin position="36"/>
        <end position="105"/>
    </location>
</feature>
<dbReference type="PIRSF" id="PIRSF000714">
    <property type="entry name" value="HIT"/>
    <property type="match status" value="1"/>
</dbReference>
<comment type="caution">
    <text evidence="3">The sequence shown here is derived from an EMBL/GenBank/DDBJ whole genome shotgun (WGS) entry which is preliminary data.</text>
</comment>
<evidence type="ECO:0000256" key="1">
    <source>
        <dbReference type="PROSITE-ProRule" id="PRU00464"/>
    </source>
</evidence>
<dbReference type="AlphaFoldDB" id="A0A939EQE8"/>
<dbReference type="Proteomes" id="UP000664779">
    <property type="component" value="Unassembled WGS sequence"/>
</dbReference>
<dbReference type="RefSeq" id="WP_206942205.1">
    <property type="nucleotide sequence ID" value="NZ_JAFLNF010000006.1"/>
</dbReference>
<accession>A0A939EQE8</accession>